<proteinExistence type="predicted"/>
<protein>
    <submittedName>
        <fullName evidence="1">Uncharacterized protein</fullName>
    </submittedName>
</protein>
<sequence length="92" mass="10186">MLVSACFLSPSVSRLAHGFGKEWSPSDRWTVPKRTGQACGSFLFLPFLLDIGLLLGTPWVLSSYPGYLPNLGFETSRGLWRLSELELGILNL</sequence>
<evidence type="ECO:0000313" key="2">
    <source>
        <dbReference type="Proteomes" id="UP000245626"/>
    </source>
</evidence>
<dbReference type="Proteomes" id="UP000245626">
    <property type="component" value="Unassembled WGS sequence"/>
</dbReference>
<organism evidence="1 2">
    <name type="scientific">Violaceomyces palustris</name>
    <dbReference type="NCBI Taxonomy" id="1673888"/>
    <lineage>
        <taxon>Eukaryota</taxon>
        <taxon>Fungi</taxon>
        <taxon>Dikarya</taxon>
        <taxon>Basidiomycota</taxon>
        <taxon>Ustilaginomycotina</taxon>
        <taxon>Ustilaginomycetes</taxon>
        <taxon>Violaceomycetales</taxon>
        <taxon>Violaceomycetaceae</taxon>
        <taxon>Violaceomyces</taxon>
    </lineage>
</organism>
<reference evidence="1 2" key="1">
    <citation type="journal article" date="2018" name="Mol. Biol. Evol.">
        <title>Broad Genomic Sampling Reveals a Smut Pathogenic Ancestry of the Fungal Clade Ustilaginomycotina.</title>
        <authorList>
            <person name="Kijpornyongpan T."/>
            <person name="Mondo S.J."/>
            <person name="Barry K."/>
            <person name="Sandor L."/>
            <person name="Lee J."/>
            <person name="Lipzen A."/>
            <person name="Pangilinan J."/>
            <person name="LaButti K."/>
            <person name="Hainaut M."/>
            <person name="Henrissat B."/>
            <person name="Grigoriev I.V."/>
            <person name="Spatafora J.W."/>
            <person name="Aime M.C."/>
        </authorList>
    </citation>
    <scope>NUCLEOTIDE SEQUENCE [LARGE SCALE GENOMIC DNA]</scope>
    <source>
        <strain evidence="1 2">SA 807</strain>
    </source>
</reference>
<evidence type="ECO:0000313" key="1">
    <source>
        <dbReference type="EMBL" id="PWN51623.1"/>
    </source>
</evidence>
<keyword evidence="2" id="KW-1185">Reference proteome</keyword>
<name>A0ACD0P0F2_9BASI</name>
<accession>A0ACD0P0F2</accession>
<gene>
    <name evidence="1" type="ORF">IE53DRAFT_43076</name>
</gene>
<dbReference type="EMBL" id="KZ819829">
    <property type="protein sequence ID" value="PWN51623.1"/>
    <property type="molecule type" value="Genomic_DNA"/>
</dbReference>